<accession>A0AA35KT30</accession>
<evidence type="ECO:0000313" key="3">
    <source>
        <dbReference type="Proteomes" id="UP001178461"/>
    </source>
</evidence>
<sequence length="109" mass="12273">MASQRLLEGIDFDEDQISEISLEDGEDLPPSIPTTGSPDAADLPPESVSKEHLKARLTEVVATMKSGKIRRKALRDLSALLQKIQEYQQEFLLQSTGRHKIYPLWKNGR</sequence>
<protein>
    <submittedName>
        <fullName evidence="2">Uncharacterized protein</fullName>
    </submittedName>
</protein>
<evidence type="ECO:0000313" key="2">
    <source>
        <dbReference type="EMBL" id="CAI5782969.1"/>
    </source>
</evidence>
<organism evidence="2 3">
    <name type="scientific">Podarcis lilfordi</name>
    <name type="common">Lilford's wall lizard</name>
    <dbReference type="NCBI Taxonomy" id="74358"/>
    <lineage>
        <taxon>Eukaryota</taxon>
        <taxon>Metazoa</taxon>
        <taxon>Chordata</taxon>
        <taxon>Craniata</taxon>
        <taxon>Vertebrata</taxon>
        <taxon>Euteleostomi</taxon>
        <taxon>Lepidosauria</taxon>
        <taxon>Squamata</taxon>
        <taxon>Bifurcata</taxon>
        <taxon>Unidentata</taxon>
        <taxon>Episquamata</taxon>
        <taxon>Laterata</taxon>
        <taxon>Lacertibaenia</taxon>
        <taxon>Lacertidae</taxon>
        <taxon>Podarcis</taxon>
    </lineage>
</organism>
<name>A0AA35KT30_9SAUR</name>
<dbReference type="EMBL" id="OX395133">
    <property type="protein sequence ID" value="CAI5782969.1"/>
    <property type="molecule type" value="Genomic_DNA"/>
</dbReference>
<evidence type="ECO:0000256" key="1">
    <source>
        <dbReference type="SAM" id="MobiDB-lite"/>
    </source>
</evidence>
<proteinExistence type="predicted"/>
<feature type="region of interest" description="Disordered" evidence="1">
    <location>
        <begin position="22"/>
        <end position="45"/>
    </location>
</feature>
<reference evidence="2" key="1">
    <citation type="submission" date="2022-12" db="EMBL/GenBank/DDBJ databases">
        <authorList>
            <person name="Alioto T."/>
            <person name="Alioto T."/>
            <person name="Gomez Garrido J."/>
        </authorList>
    </citation>
    <scope>NUCLEOTIDE SEQUENCE</scope>
</reference>
<keyword evidence="3" id="KW-1185">Reference proteome</keyword>
<dbReference type="AlphaFoldDB" id="A0AA35KT30"/>
<dbReference type="Proteomes" id="UP001178461">
    <property type="component" value="Chromosome 8"/>
</dbReference>
<gene>
    <name evidence="2" type="ORF">PODLI_1B018486</name>
</gene>